<keyword evidence="2" id="KW-1133">Transmembrane helix</keyword>
<keyword evidence="4" id="KW-1185">Reference proteome</keyword>
<dbReference type="Proteomes" id="UP001221757">
    <property type="component" value="Unassembled WGS sequence"/>
</dbReference>
<keyword evidence="2" id="KW-0472">Membrane</keyword>
<protein>
    <submittedName>
        <fullName evidence="3">Uncharacterized protein</fullName>
    </submittedName>
</protein>
<feature type="transmembrane region" description="Helical" evidence="2">
    <location>
        <begin position="232"/>
        <end position="252"/>
    </location>
</feature>
<feature type="transmembrane region" description="Helical" evidence="2">
    <location>
        <begin position="625"/>
        <end position="652"/>
    </location>
</feature>
<organism evidence="3 4">
    <name type="scientific">Mycena rosella</name>
    <name type="common">Pink bonnet</name>
    <name type="synonym">Agaricus rosellus</name>
    <dbReference type="NCBI Taxonomy" id="1033263"/>
    <lineage>
        <taxon>Eukaryota</taxon>
        <taxon>Fungi</taxon>
        <taxon>Dikarya</taxon>
        <taxon>Basidiomycota</taxon>
        <taxon>Agaricomycotina</taxon>
        <taxon>Agaricomycetes</taxon>
        <taxon>Agaricomycetidae</taxon>
        <taxon>Agaricales</taxon>
        <taxon>Marasmiineae</taxon>
        <taxon>Mycenaceae</taxon>
        <taxon>Mycena</taxon>
    </lineage>
</organism>
<feature type="compositionally biased region" description="Basic and acidic residues" evidence="1">
    <location>
        <begin position="75"/>
        <end position="87"/>
    </location>
</feature>
<evidence type="ECO:0000256" key="2">
    <source>
        <dbReference type="SAM" id="Phobius"/>
    </source>
</evidence>
<feature type="transmembrane region" description="Helical" evidence="2">
    <location>
        <begin position="264"/>
        <end position="285"/>
    </location>
</feature>
<proteinExistence type="predicted"/>
<reference evidence="3" key="1">
    <citation type="submission" date="2023-03" db="EMBL/GenBank/DDBJ databases">
        <title>Massive genome expansion in bonnet fungi (Mycena s.s.) driven by repeated elements and novel gene families across ecological guilds.</title>
        <authorList>
            <consortium name="Lawrence Berkeley National Laboratory"/>
            <person name="Harder C.B."/>
            <person name="Miyauchi S."/>
            <person name="Viragh M."/>
            <person name="Kuo A."/>
            <person name="Thoen E."/>
            <person name="Andreopoulos B."/>
            <person name="Lu D."/>
            <person name="Skrede I."/>
            <person name="Drula E."/>
            <person name="Henrissat B."/>
            <person name="Morin E."/>
            <person name="Kohler A."/>
            <person name="Barry K."/>
            <person name="LaButti K."/>
            <person name="Morin E."/>
            <person name="Salamov A."/>
            <person name="Lipzen A."/>
            <person name="Mereny Z."/>
            <person name="Hegedus B."/>
            <person name="Baldrian P."/>
            <person name="Stursova M."/>
            <person name="Weitz H."/>
            <person name="Taylor A."/>
            <person name="Grigoriev I.V."/>
            <person name="Nagy L.G."/>
            <person name="Martin F."/>
            <person name="Kauserud H."/>
        </authorList>
    </citation>
    <scope>NUCLEOTIDE SEQUENCE</scope>
    <source>
        <strain evidence="3">CBHHK067</strain>
    </source>
</reference>
<evidence type="ECO:0000313" key="3">
    <source>
        <dbReference type="EMBL" id="KAJ7692591.1"/>
    </source>
</evidence>
<dbReference type="EMBL" id="JARKIE010000051">
    <property type="protein sequence ID" value="KAJ7692591.1"/>
    <property type="molecule type" value="Genomic_DNA"/>
</dbReference>
<feature type="region of interest" description="Disordered" evidence="1">
    <location>
        <begin position="715"/>
        <end position="734"/>
    </location>
</feature>
<dbReference type="AlphaFoldDB" id="A0AAD7GJY4"/>
<evidence type="ECO:0000256" key="1">
    <source>
        <dbReference type="SAM" id="MobiDB-lite"/>
    </source>
</evidence>
<evidence type="ECO:0000313" key="4">
    <source>
        <dbReference type="Proteomes" id="UP001221757"/>
    </source>
</evidence>
<sequence>MIHISFPSPTSSMQSATHPETRLTAASTANNPGHPSGWIRSPDHFSLPIRGASEIDYFDPYIDPEYPLVPLRGYTDQKDRSSVKSLDDSAEPMLGDGAPATGVRPGAPRRYNFGILLTALVVSLVAAGAASALLGWLLSRRVYSADNSAFHQALIATESRPKILDMVLGGNPSVGSSGAETTMYGLALSSLLVHLVPFTIPLMLSVFAYLVANMWLRAQTRGHLVALPTPTQYGHLVGLCGAFGFLSLYDTAKYLSSGRKERPAASKSLVAAFVAALVALLINYAPSLSDLWLHTTATTFSYEFPTPPALDLLPVSGSRINTTLCPGPSPFLLNQAEYSNCQHSQTSESGPDMSWGNEGLINEGAAVLGNTSVSSEIQIIGNAATLLPKRLSTGVQDLVFNTFFLLCPRFTPPFAVKTEATSEIYGDAMPMLNQFNVTNNALIFQSGTPDRPAPLVGPYNHSTTAGYALDSMLNPAGVLVVLYWDGAQFSFPQDSTGWYGVGLAPVQYVFHISSCVLDVWDVMMSYSSPMNGTSPTFTPLYKTPSDFNTTSALLGALDSAYSGTLASRLTTTMQASSSANSDTFKSLLAGNLSQGILAFAAPLTERIASVSGQAINSTTLSRYPLAPLCLLLALTYGYAILALAIGIAAFNLSSREIITEGRDVPRRLRELDLLHLRLTNPRVCVADRFDEGETGPMATGKEILKDTPRARRLGAGFAQSGRGEDDPSSSQTTLRSMRKFTVDIVENLEDGRK</sequence>
<feature type="region of interest" description="Disordered" evidence="1">
    <location>
        <begin position="1"/>
        <end position="37"/>
    </location>
</feature>
<feature type="transmembrane region" description="Helical" evidence="2">
    <location>
        <begin position="113"/>
        <end position="138"/>
    </location>
</feature>
<feature type="transmembrane region" description="Helical" evidence="2">
    <location>
        <begin position="191"/>
        <end position="212"/>
    </location>
</feature>
<keyword evidence="2" id="KW-0812">Transmembrane</keyword>
<feature type="region of interest" description="Disordered" evidence="1">
    <location>
        <begin position="73"/>
        <end position="101"/>
    </location>
</feature>
<accession>A0AAD7GJY4</accession>
<gene>
    <name evidence="3" type="ORF">B0H17DRAFT_1061327</name>
</gene>
<name>A0AAD7GJY4_MYCRO</name>
<feature type="compositionally biased region" description="Polar residues" evidence="1">
    <location>
        <begin position="7"/>
        <end position="33"/>
    </location>
</feature>
<comment type="caution">
    <text evidence="3">The sequence shown here is derived from an EMBL/GenBank/DDBJ whole genome shotgun (WGS) entry which is preliminary data.</text>
</comment>